<dbReference type="EMBL" id="OKRB01000042">
    <property type="protein sequence ID" value="SPE18122.1"/>
    <property type="molecule type" value="Genomic_DNA"/>
</dbReference>
<name>A0A2N9L496_9BACT</name>
<dbReference type="InterPro" id="IPR018640">
    <property type="entry name" value="DUF2063"/>
</dbReference>
<dbReference type="Pfam" id="PF09836">
    <property type="entry name" value="DUF2063"/>
    <property type="match status" value="1"/>
</dbReference>
<dbReference type="AlphaFoldDB" id="A0A2N9L496"/>
<sequence length="253" mass="27058">MPALFEALFAAALLDAKRAIPQGITAPNAAVPTRRFAVHRNNVVAGLVKALQTRFPAVEKIVGEEFFAAMARAFVVEQPPRTPLLATYGDEFAAFIAAFEPACELTYLADVARLEAARTRAYRAADATPLTADQFAALDPCAVGSMRFDLHPSTEIVRSPHPIVTIWAMNSGEQDVARIENWHGEDALVFRPYLDVEVRALAPGGAAFLLALAGGQPLGEATGAALADDPEFDLARNLAALIGLGLVRDIVLR</sequence>
<dbReference type="Gene3D" id="1.10.150.690">
    <property type="entry name" value="DUF2063"/>
    <property type="match status" value="1"/>
</dbReference>
<evidence type="ECO:0000259" key="1">
    <source>
        <dbReference type="Pfam" id="PF09836"/>
    </source>
</evidence>
<organism evidence="2 3">
    <name type="scientific">Candidatus Sulfuritelmatomonas gaucii</name>
    <dbReference type="NCBI Taxonomy" id="2043161"/>
    <lineage>
        <taxon>Bacteria</taxon>
        <taxon>Pseudomonadati</taxon>
        <taxon>Acidobacteriota</taxon>
        <taxon>Terriglobia</taxon>
        <taxon>Terriglobales</taxon>
        <taxon>Acidobacteriaceae</taxon>
        <taxon>Candidatus Sulfuritelmatomonas</taxon>
    </lineage>
</organism>
<proteinExistence type="predicted"/>
<accession>A0A2N9L496</accession>
<dbReference type="OrthoDB" id="4146344at2"/>
<feature type="domain" description="Putative DNA-binding" evidence="1">
    <location>
        <begin position="8"/>
        <end position="96"/>
    </location>
</feature>
<dbReference type="InterPro" id="IPR044922">
    <property type="entry name" value="DUF2063_N_sf"/>
</dbReference>
<reference evidence="3" key="1">
    <citation type="submission" date="2018-02" db="EMBL/GenBank/DDBJ databases">
        <authorList>
            <person name="Hausmann B."/>
        </authorList>
    </citation>
    <scope>NUCLEOTIDE SEQUENCE [LARGE SCALE GENOMIC DNA]</scope>
    <source>
        <strain evidence="3">Peat soil MAG SbA5</strain>
    </source>
</reference>
<gene>
    <name evidence="2" type="ORF">SBA5_1360003</name>
</gene>
<evidence type="ECO:0000313" key="3">
    <source>
        <dbReference type="Proteomes" id="UP000239735"/>
    </source>
</evidence>
<protein>
    <recommendedName>
        <fullName evidence="1">Putative DNA-binding domain-containing protein</fullName>
    </recommendedName>
</protein>
<evidence type="ECO:0000313" key="2">
    <source>
        <dbReference type="EMBL" id="SPE18122.1"/>
    </source>
</evidence>
<dbReference type="Proteomes" id="UP000239735">
    <property type="component" value="Unassembled WGS sequence"/>
</dbReference>